<protein>
    <submittedName>
        <fullName evidence="2">Uncharacterized protein</fullName>
    </submittedName>
</protein>
<sequence>MKLNRIWAAAALLACLGTAVAAQEHEHGHGHEPMHGGVVVEASDMDFELVAKADVVILYVRDHGKPAATQGASGKLTLLSGSDKTETTLAPAGDNKLQAQGNFKVGAGTKAVATVTLPGKKAVNVRFAFK</sequence>
<proteinExistence type="predicted"/>
<accession>A0ABU5IAQ4</accession>
<feature type="signal peptide" evidence="1">
    <location>
        <begin position="1"/>
        <end position="21"/>
    </location>
</feature>
<comment type="caution">
    <text evidence="2">The sequence shown here is derived from an EMBL/GenBank/DDBJ whole genome shotgun (WGS) entry which is preliminary data.</text>
</comment>
<dbReference type="Proteomes" id="UP001293718">
    <property type="component" value="Unassembled WGS sequence"/>
</dbReference>
<feature type="chain" id="PRO_5047416173" evidence="1">
    <location>
        <begin position="22"/>
        <end position="130"/>
    </location>
</feature>
<dbReference type="EMBL" id="JAXOJX010000003">
    <property type="protein sequence ID" value="MDZ5455691.1"/>
    <property type="molecule type" value="Genomic_DNA"/>
</dbReference>
<name>A0ABU5IAQ4_9BURK</name>
<keyword evidence="1" id="KW-0732">Signal</keyword>
<dbReference type="RefSeq" id="WP_029001657.1">
    <property type="nucleotide sequence ID" value="NZ_JAXOJX010000003.1"/>
</dbReference>
<evidence type="ECO:0000313" key="3">
    <source>
        <dbReference type="Proteomes" id="UP001293718"/>
    </source>
</evidence>
<organism evidence="2 3">
    <name type="scientific">Azohydromonas lata</name>
    <dbReference type="NCBI Taxonomy" id="45677"/>
    <lineage>
        <taxon>Bacteria</taxon>
        <taxon>Pseudomonadati</taxon>
        <taxon>Pseudomonadota</taxon>
        <taxon>Betaproteobacteria</taxon>
        <taxon>Burkholderiales</taxon>
        <taxon>Sphaerotilaceae</taxon>
        <taxon>Azohydromonas</taxon>
    </lineage>
</organism>
<reference evidence="2 3" key="1">
    <citation type="submission" date="2023-11" db="EMBL/GenBank/DDBJ databases">
        <title>Draft genome of Azohydromonas lata strain H1 (DSM1123), a polyhydroxyalkanoate producer.</title>
        <authorList>
            <person name="Traversa D."/>
            <person name="D'Addabbo P."/>
            <person name="Pazzani C."/>
            <person name="Manzari C."/>
            <person name="Chiara M."/>
            <person name="Scrascia M."/>
        </authorList>
    </citation>
    <scope>NUCLEOTIDE SEQUENCE [LARGE SCALE GENOMIC DNA]</scope>
    <source>
        <strain evidence="2 3">H1</strain>
    </source>
</reference>
<keyword evidence="3" id="KW-1185">Reference proteome</keyword>
<gene>
    <name evidence="2" type="ORF">SM757_03800</name>
</gene>
<evidence type="ECO:0000256" key="1">
    <source>
        <dbReference type="SAM" id="SignalP"/>
    </source>
</evidence>
<evidence type="ECO:0000313" key="2">
    <source>
        <dbReference type="EMBL" id="MDZ5455691.1"/>
    </source>
</evidence>